<keyword evidence="2" id="KW-1185">Reference proteome</keyword>
<organism evidence="1 2">
    <name type="scientific">Stephania cephalantha</name>
    <dbReference type="NCBI Taxonomy" id="152367"/>
    <lineage>
        <taxon>Eukaryota</taxon>
        <taxon>Viridiplantae</taxon>
        <taxon>Streptophyta</taxon>
        <taxon>Embryophyta</taxon>
        <taxon>Tracheophyta</taxon>
        <taxon>Spermatophyta</taxon>
        <taxon>Magnoliopsida</taxon>
        <taxon>Ranunculales</taxon>
        <taxon>Menispermaceae</taxon>
        <taxon>Menispermoideae</taxon>
        <taxon>Cissampelideae</taxon>
        <taxon>Stephania</taxon>
    </lineage>
</organism>
<protein>
    <submittedName>
        <fullName evidence="1">Uncharacterized protein</fullName>
    </submittedName>
</protein>
<reference evidence="1 2" key="1">
    <citation type="submission" date="2024-01" db="EMBL/GenBank/DDBJ databases">
        <title>Genome assemblies of Stephania.</title>
        <authorList>
            <person name="Yang L."/>
        </authorList>
    </citation>
    <scope>NUCLEOTIDE SEQUENCE [LARGE SCALE GENOMIC DNA]</scope>
    <source>
        <strain evidence="1">JXDWG</strain>
        <tissue evidence="1">Leaf</tissue>
    </source>
</reference>
<dbReference type="AlphaFoldDB" id="A0AAP0HXV9"/>
<dbReference type="EMBL" id="JBBNAG010000010">
    <property type="protein sequence ID" value="KAK9100425.1"/>
    <property type="molecule type" value="Genomic_DNA"/>
</dbReference>
<gene>
    <name evidence="1" type="ORF">Scep_023855</name>
</gene>
<evidence type="ECO:0000313" key="2">
    <source>
        <dbReference type="Proteomes" id="UP001419268"/>
    </source>
</evidence>
<sequence>MQNFYAIRRRIFFVVKDDRYGRKLHPSDRVAREMTRAYKYSLHKDGYSWEHIRDVHWNQWKQAFFLLGSIG</sequence>
<dbReference type="Proteomes" id="UP001419268">
    <property type="component" value="Unassembled WGS sequence"/>
</dbReference>
<evidence type="ECO:0000313" key="1">
    <source>
        <dbReference type="EMBL" id="KAK9100425.1"/>
    </source>
</evidence>
<name>A0AAP0HXV9_9MAGN</name>
<comment type="caution">
    <text evidence="1">The sequence shown here is derived from an EMBL/GenBank/DDBJ whole genome shotgun (WGS) entry which is preliminary data.</text>
</comment>
<accession>A0AAP0HXV9</accession>
<proteinExistence type="predicted"/>